<organism evidence="2 3">
    <name type="scientific">Thauera aminoaromatica</name>
    <dbReference type="NCBI Taxonomy" id="164330"/>
    <lineage>
        <taxon>Bacteria</taxon>
        <taxon>Pseudomonadati</taxon>
        <taxon>Pseudomonadota</taxon>
        <taxon>Betaproteobacteria</taxon>
        <taxon>Rhodocyclales</taxon>
        <taxon>Zoogloeaceae</taxon>
        <taxon>Thauera</taxon>
    </lineage>
</organism>
<protein>
    <submittedName>
        <fullName evidence="2">PilT protein domain protein</fullName>
    </submittedName>
</protein>
<accession>C4ZIF5</accession>
<evidence type="ECO:0000313" key="2">
    <source>
        <dbReference type="EMBL" id="ACK52849.1"/>
    </source>
</evidence>
<dbReference type="eggNOG" id="COG3744">
    <property type="taxonomic scope" value="Bacteria"/>
</dbReference>
<dbReference type="InterPro" id="IPR052919">
    <property type="entry name" value="TA_system_RNase"/>
</dbReference>
<dbReference type="Gene3D" id="3.40.50.1010">
    <property type="entry name" value="5'-nuclease"/>
    <property type="match status" value="1"/>
</dbReference>
<dbReference type="STRING" id="85643.Tmz1t_0047"/>
<dbReference type="AlphaFoldDB" id="C4ZIF5"/>
<gene>
    <name evidence="2" type="ordered locus">Tmz1t_0047</name>
</gene>
<dbReference type="EMBL" id="CP001281">
    <property type="protein sequence ID" value="ACK52849.1"/>
    <property type="molecule type" value="Genomic_DNA"/>
</dbReference>
<dbReference type="SUPFAM" id="SSF88723">
    <property type="entry name" value="PIN domain-like"/>
    <property type="match status" value="1"/>
</dbReference>
<dbReference type="RefSeq" id="WP_012584204.1">
    <property type="nucleotide sequence ID" value="NC_011662.2"/>
</dbReference>
<dbReference type="Pfam" id="PF01850">
    <property type="entry name" value="PIN"/>
    <property type="match status" value="1"/>
</dbReference>
<name>C4ZIF5_THASP</name>
<feature type="domain" description="PIN" evidence="1">
    <location>
        <begin position="4"/>
        <end position="123"/>
    </location>
</feature>
<dbReference type="OrthoDB" id="9798990at2"/>
<reference evidence="2 3" key="2">
    <citation type="journal article" date="2012" name="Stand. Genomic Sci.">
        <title>Complete genome sequence of Thauera aminoaromatica strain MZ1T.</title>
        <authorList>
            <person name="Jiang K."/>
            <person name="Sanseverino J."/>
            <person name="Chauhan A."/>
            <person name="Lucas S."/>
            <person name="Copeland A."/>
            <person name="Lapidus A."/>
            <person name="Del Rio T.G."/>
            <person name="Dalin E."/>
            <person name="Tice H."/>
            <person name="Bruce D."/>
            <person name="Goodwin L."/>
            <person name="Pitluck S."/>
            <person name="Sims D."/>
            <person name="Brettin T."/>
            <person name="Detter J.C."/>
            <person name="Han C."/>
            <person name="Chang Y.J."/>
            <person name="Larimer F."/>
            <person name="Land M."/>
            <person name="Hauser L."/>
            <person name="Kyrpides N.C."/>
            <person name="Mikhailova N."/>
            <person name="Moser S."/>
            <person name="Jegier P."/>
            <person name="Close D."/>
            <person name="Debruyn J.M."/>
            <person name="Wang Y."/>
            <person name="Layton A.C."/>
            <person name="Allen M.S."/>
            <person name="Sayler G.S."/>
        </authorList>
    </citation>
    <scope>NUCLEOTIDE SEQUENCE [LARGE SCALE GENOMIC DNA]</scope>
    <source>
        <strain evidence="2 3">MZ1T</strain>
    </source>
</reference>
<evidence type="ECO:0000259" key="1">
    <source>
        <dbReference type="Pfam" id="PF01850"/>
    </source>
</evidence>
<keyword evidence="3" id="KW-1185">Reference proteome</keyword>
<sequence length="128" mass="14770">MKALLDTHTLLWFLLDDPALSGTARELIRSPETEVFVSPASYWEIAIKISIGKYRLPEPLAAFMDRELSRNRFDILPISVRHADRVARLPFHHRDPFDRLIVAQALEDAMPLLSADQVMDRYGAQRVW</sequence>
<dbReference type="KEGG" id="tmz:Tmz1t_0047"/>
<dbReference type="PANTHER" id="PTHR36173">
    <property type="entry name" value="RIBONUCLEASE VAPC16-RELATED"/>
    <property type="match status" value="1"/>
</dbReference>
<reference evidence="3" key="1">
    <citation type="submission" date="2009-05" db="EMBL/GenBank/DDBJ databases">
        <title>Complete sequence of chromosome of Thauera sp. MZ1T.</title>
        <authorList>
            <consortium name="US DOE Joint Genome Institute"/>
            <person name="Lucas S."/>
            <person name="Copeland A."/>
            <person name="Lapidus A."/>
            <person name="Glavina del Rio T."/>
            <person name="Dalin E."/>
            <person name="Tice H."/>
            <person name="Bruce D."/>
            <person name="Goodwin L."/>
            <person name="Pitluck S."/>
            <person name="Sims D."/>
            <person name="Brettin T."/>
            <person name="Detter J.C."/>
            <person name="Han C."/>
            <person name="Larimer F."/>
            <person name="Land M."/>
            <person name="Hauser L."/>
            <person name="Kyrpides N."/>
            <person name="Mikhailova N."/>
            <person name="Sayler G.S."/>
        </authorList>
    </citation>
    <scope>NUCLEOTIDE SEQUENCE [LARGE SCALE GENOMIC DNA]</scope>
    <source>
        <strain evidence="3">MZ1T</strain>
    </source>
</reference>
<dbReference type="PANTHER" id="PTHR36173:SF2">
    <property type="entry name" value="RIBONUCLEASE VAPC16"/>
    <property type="match status" value="1"/>
</dbReference>
<dbReference type="Proteomes" id="UP000002186">
    <property type="component" value="Chromosome"/>
</dbReference>
<proteinExistence type="predicted"/>
<dbReference type="InterPro" id="IPR029060">
    <property type="entry name" value="PIN-like_dom_sf"/>
</dbReference>
<evidence type="ECO:0000313" key="3">
    <source>
        <dbReference type="Proteomes" id="UP000002186"/>
    </source>
</evidence>
<dbReference type="InterPro" id="IPR002716">
    <property type="entry name" value="PIN_dom"/>
</dbReference>
<dbReference type="HOGENOM" id="CLU_129890_0_1_4"/>
<dbReference type="CDD" id="cd09872">
    <property type="entry name" value="PIN_Sll0205-like"/>
    <property type="match status" value="1"/>
</dbReference>
<dbReference type="InterPro" id="IPR041705">
    <property type="entry name" value="PIN_Sll0205"/>
</dbReference>